<dbReference type="Pfam" id="PF02567">
    <property type="entry name" value="PhzC-PhzF"/>
    <property type="match status" value="1"/>
</dbReference>
<dbReference type="SUPFAM" id="SSF54506">
    <property type="entry name" value="Diaminopimelate epimerase-like"/>
    <property type="match status" value="1"/>
</dbReference>
<accession>A0A0B7AAU4</accession>
<evidence type="ECO:0008006" key="5">
    <source>
        <dbReference type="Google" id="ProtNLM"/>
    </source>
</evidence>
<dbReference type="EMBL" id="HACG01031013">
    <property type="protein sequence ID" value="CEK77878.1"/>
    <property type="molecule type" value="Transcribed_RNA"/>
</dbReference>
<feature type="active site" evidence="3">
    <location>
        <position position="55"/>
    </location>
</feature>
<dbReference type="PIRSF" id="PIRSF016184">
    <property type="entry name" value="PhzC_PhzF"/>
    <property type="match status" value="1"/>
</dbReference>
<dbReference type="NCBIfam" id="TIGR00654">
    <property type="entry name" value="PhzF_family"/>
    <property type="match status" value="1"/>
</dbReference>
<evidence type="ECO:0000256" key="2">
    <source>
        <dbReference type="ARBA" id="ARBA00023235"/>
    </source>
</evidence>
<comment type="similarity">
    <text evidence="1">Belongs to the PhzF family.</text>
</comment>
<sequence>MSGDVLPLFVPIYVVDAFTERPFHGNQAAVCLVSPGQVLTDEQMQKVGTEMNLSETAFISLDKGDFVTANSFGLRWFTPTNEVDICGHATLASAAVLFKELGNSSSEITFASRSGPLVVKRFDQNKISLNFPEDTPTPVNLADFADLLKVAVNDQSIIQDVQISKYQYLLVRLKDDVKRETFEALKPQVDKMIEADVNKSVKGIGITLKGSRENGCVDSKGNVYDFVSRFFSPWNGVSEDPVTGSWHVVAGPYWAKELNKLNFYARQCSKRGGDLWVTVEKDRVVFTGDSVVNLRGTFSL</sequence>
<reference evidence="4" key="1">
    <citation type="submission" date="2014-12" db="EMBL/GenBank/DDBJ databases">
        <title>Insight into the proteome of Arion vulgaris.</title>
        <authorList>
            <person name="Aradska J."/>
            <person name="Bulat T."/>
            <person name="Smidak R."/>
            <person name="Sarate P."/>
            <person name="Gangsoo J."/>
            <person name="Sialana F."/>
            <person name="Bilban M."/>
            <person name="Lubec G."/>
        </authorList>
    </citation>
    <scope>NUCLEOTIDE SEQUENCE</scope>
    <source>
        <tissue evidence="4">Skin</tissue>
    </source>
</reference>
<gene>
    <name evidence="4" type="primary">ORF107137</name>
</gene>
<evidence type="ECO:0000256" key="1">
    <source>
        <dbReference type="ARBA" id="ARBA00008270"/>
    </source>
</evidence>
<name>A0A0B7AAU4_9EUPU</name>
<dbReference type="InterPro" id="IPR003719">
    <property type="entry name" value="Phenazine_PhzF-like"/>
</dbReference>
<dbReference type="PANTHER" id="PTHR13774:SF17">
    <property type="entry name" value="PHENAZINE BIOSYNTHESIS-LIKE DOMAIN-CONTAINING PROTEIN"/>
    <property type="match status" value="1"/>
</dbReference>
<evidence type="ECO:0000256" key="3">
    <source>
        <dbReference type="PIRSR" id="PIRSR016184-1"/>
    </source>
</evidence>
<organism evidence="4">
    <name type="scientific">Arion vulgaris</name>
    <dbReference type="NCBI Taxonomy" id="1028688"/>
    <lineage>
        <taxon>Eukaryota</taxon>
        <taxon>Metazoa</taxon>
        <taxon>Spiralia</taxon>
        <taxon>Lophotrochozoa</taxon>
        <taxon>Mollusca</taxon>
        <taxon>Gastropoda</taxon>
        <taxon>Heterobranchia</taxon>
        <taxon>Euthyneura</taxon>
        <taxon>Panpulmonata</taxon>
        <taxon>Eupulmonata</taxon>
        <taxon>Stylommatophora</taxon>
        <taxon>Helicina</taxon>
        <taxon>Arionoidea</taxon>
        <taxon>Arionidae</taxon>
        <taxon>Arion</taxon>
    </lineage>
</organism>
<proteinExistence type="inferred from homology"/>
<dbReference type="GO" id="GO:0005737">
    <property type="term" value="C:cytoplasm"/>
    <property type="evidence" value="ECO:0007669"/>
    <property type="project" value="TreeGrafter"/>
</dbReference>
<dbReference type="Gene3D" id="3.10.310.10">
    <property type="entry name" value="Diaminopimelate Epimerase, Chain A, domain 1"/>
    <property type="match status" value="2"/>
</dbReference>
<evidence type="ECO:0000313" key="4">
    <source>
        <dbReference type="EMBL" id="CEK77878.1"/>
    </source>
</evidence>
<keyword evidence="2" id="KW-0413">Isomerase</keyword>
<dbReference type="PANTHER" id="PTHR13774">
    <property type="entry name" value="PHENAZINE BIOSYNTHESIS PROTEIN"/>
    <property type="match status" value="1"/>
</dbReference>
<dbReference type="GO" id="GO:0016853">
    <property type="term" value="F:isomerase activity"/>
    <property type="evidence" value="ECO:0007669"/>
    <property type="project" value="UniProtKB-KW"/>
</dbReference>
<protein>
    <recommendedName>
        <fullName evidence="5">Phenazine biosynthesis-like domain-containing protein</fullName>
    </recommendedName>
</protein>
<dbReference type="AlphaFoldDB" id="A0A0B7AAU4"/>